<comment type="subcellular location">
    <subcellularLocation>
        <location evidence="1">Cell membrane</location>
        <topology evidence="1">Multi-pass membrane protein</topology>
    </subcellularLocation>
</comment>
<proteinExistence type="predicted"/>
<evidence type="ECO:0000256" key="9">
    <source>
        <dbReference type="ARBA" id="ARBA00023157"/>
    </source>
</evidence>
<evidence type="ECO:0000256" key="1">
    <source>
        <dbReference type="ARBA" id="ARBA00004651"/>
    </source>
</evidence>
<keyword evidence="7" id="KW-0297">G-protein coupled receptor</keyword>
<dbReference type="OMA" id="ILATYCC"/>
<evidence type="ECO:0000256" key="4">
    <source>
        <dbReference type="ARBA" id="ARBA00022692"/>
    </source>
</evidence>
<protein>
    <submittedName>
        <fullName evidence="15">Olfactory receptor 6C4-like</fullName>
    </submittedName>
</protein>
<dbReference type="InterPro" id="IPR052921">
    <property type="entry name" value="GPCR1_Superfamily_Member"/>
</dbReference>
<dbReference type="GO" id="GO:0004930">
    <property type="term" value="F:G protein-coupled receptor activity"/>
    <property type="evidence" value="ECO:0007669"/>
    <property type="project" value="UniProtKB-KW"/>
</dbReference>
<keyword evidence="3" id="KW-0716">Sensory transduction</keyword>
<dbReference type="Gene3D" id="1.20.1070.10">
    <property type="entry name" value="Rhodopsin 7-helix transmembrane proteins"/>
    <property type="match status" value="1"/>
</dbReference>
<reference evidence="15" key="3">
    <citation type="submission" date="2025-08" db="UniProtKB">
        <authorList>
            <consortium name="Ensembl"/>
        </authorList>
    </citation>
    <scope>IDENTIFICATION</scope>
    <source>
        <strain evidence="15">JP 163 A</strain>
    </source>
</reference>
<dbReference type="Ensembl" id="ENSXMAT00000009948.2">
    <property type="protein sequence ID" value="ENSXMAP00000009934.2"/>
    <property type="gene ID" value="ENSXMAG00000009920.2"/>
</dbReference>
<feature type="transmembrane region" description="Helical" evidence="13">
    <location>
        <begin position="278"/>
        <end position="298"/>
    </location>
</feature>
<evidence type="ECO:0000256" key="12">
    <source>
        <dbReference type="ARBA" id="ARBA00023224"/>
    </source>
</evidence>
<evidence type="ECO:0000259" key="14">
    <source>
        <dbReference type="PROSITE" id="PS50262"/>
    </source>
</evidence>
<evidence type="ECO:0000313" key="16">
    <source>
        <dbReference type="Proteomes" id="UP000002852"/>
    </source>
</evidence>
<keyword evidence="16" id="KW-1185">Reference proteome</keyword>
<reference evidence="16" key="2">
    <citation type="journal article" date="2013" name="Nat. Genet.">
        <title>The genome of the platyfish, Xiphophorus maculatus, provides insights into evolutionary adaptation and several complex traits.</title>
        <authorList>
            <person name="Schartl M."/>
            <person name="Walter R.B."/>
            <person name="Shen Y."/>
            <person name="Garcia T."/>
            <person name="Catchen J."/>
            <person name="Amores A."/>
            <person name="Braasch I."/>
            <person name="Chalopin D."/>
            <person name="Volff J.N."/>
            <person name="Lesch K.P."/>
            <person name="Bisazza A."/>
            <person name="Minx P."/>
            <person name="Hillier L."/>
            <person name="Wilson R.K."/>
            <person name="Fuerstenberg S."/>
            <person name="Boore J."/>
            <person name="Searle S."/>
            <person name="Postlethwait J.H."/>
            <person name="Warren W.C."/>
        </authorList>
    </citation>
    <scope>NUCLEOTIDE SEQUENCE [LARGE SCALE GENOMIC DNA]</scope>
    <source>
        <strain evidence="16">JP 163 A</strain>
    </source>
</reference>
<keyword evidence="11" id="KW-0325">Glycoprotein</keyword>
<reference evidence="15" key="4">
    <citation type="submission" date="2025-09" db="UniProtKB">
        <authorList>
            <consortium name="Ensembl"/>
        </authorList>
    </citation>
    <scope>IDENTIFICATION</scope>
    <source>
        <strain evidence="15">JP 163 A</strain>
    </source>
</reference>
<keyword evidence="6 13" id="KW-1133">Transmembrane helix</keyword>
<keyword evidence="12" id="KW-0807">Transducer</keyword>
<sequence>MDLFNPALEENITFVRPAYFIIAGFIGIPNVNFYFVFLLFVYVLSVVGNGTVLTLIIMDHTLKGPKYVAVFSLALTDILSSTAFLPKIIDMFLFDRRYISYNECLTFMFFGFTLLAMQCFNLVAMSYDRLIAIMYPLHYQVKVTQRFMINLIAFLWIFTITIFLIAVGFITRLSFCKSVVINSYFCDHGPLYRLGCNDVSPSFAIGILFTVIMLWIPLAFILATYCCIVYALSKISTAQERRKAFKTCTGHLSLVTIYFLPITLVFGIGSKMHPNARIINLSLTTIIPPMLNPIIYVFQTQEIKQALNKFIKKTSSTQAAEEISTRSNFFI</sequence>
<dbReference type="HOGENOM" id="CLU_012526_0_1_1"/>
<dbReference type="InParanoid" id="M4A640"/>
<dbReference type="SUPFAM" id="SSF81321">
    <property type="entry name" value="Family A G protein-coupled receptor-like"/>
    <property type="match status" value="1"/>
</dbReference>
<dbReference type="InterPro" id="IPR017452">
    <property type="entry name" value="GPCR_Rhodpsn_7TM"/>
</dbReference>
<evidence type="ECO:0000256" key="6">
    <source>
        <dbReference type="ARBA" id="ARBA00022989"/>
    </source>
</evidence>
<evidence type="ECO:0000256" key="3">
    <source>
        <dbReference type="ARBA" id="ARBA00022606"/>
    </source>
</evidence>
<feature type="transmembrane region" description="Helical" evidence="13">
    <location>
        <begin position="244"/>
        <end position="266"/>
    </location>
</feature>
<keyword evidence="8 13" id="KW-0472">Membrane</keyword>
<dbReference type="GO" id="GO:0005549">
    <property type="term" value="F:odorant binding"/>
    <property type="evidence" value="ECO:0007669"/>
    <property type="project" value="TreeGrafter"/>
</dbReference>
<feature type="transmembrane region" description="Helical" evidence="13">
    <location>
        <begin position="67"/>
        <end position="85"/>
    </location>
</feature>
<dbReference type="PANTHER" id="PTHR26451">
    <property type="entry name" value="G_PROTEIN_RECEP_F1_2 DOMAIN-CONTAINING PROTEIN"/>
    <property type="match status" value="1"/>
</dbReference>
<dbReference type="InterPro" id="IPR000276">
    <property type="entry name" value="GPCR_Rhodpsn"/>
</dbReference>
<dbReference type="GeneTree" id="ENSGT00950000182847"/>
<dbReference type="PRINTS" id="PR00237">
    <property type="entry name" value="GPCRRHODOPSN"/>
</dbReference>
<dbReference type="Pfam" id="PF13853">
    <property type="entry name" value="7tm_4"/>
    <property type="match status" value="1"/>
</dbReference>
<dbReference type="Proteomes" id="UP000002852">
    <property type="component" value="Unassembled WGS sequence"/>
</dbReference>
<dbReference type="PROSITE" id="PS50262">
    <property type="entry name" value="G_PROTEIN_RECEP_F1_2"/>
    <property type="match status" value="1"/>
</dbReference>
<feature type="transmembrane region" description="Helical" evidence="13">
    <location>
        <begin position="12"/>
        <end position="28"/>
    </location>
</feature>
<feature type="domain" description="G-protein coupled receptors family 1 profile" evidence="14">
    <location>
        <begin position="48"/>
        <end position="296"/>
    </location>
</feature>
<feature type="transmembrane region" description="Helical" evidence="13">
    <location>
        <begin position="147"/>
        <end position="170"/>
    </location>
</feature>
<feature type="transmembrane region" description="Helical" evidence="13">
    <location>
        <begin position="105"/>
        <end position="127"/>
    </location>
</feature>
<dbReference type="eggNOG" id="ENOG502RP7I">
    <property type="taxonomic scope" value="Eukaryota"/>
</dbReference>
<organism evidence="15 16">
    <name type="scientific">Xiphophorus maculatus</name>
    <name type="common">Southern platyfish</name>
    <name type="synonym">Platypoecilus maculatus</name>
    <dbReference type="NCBI Taxonomy" id="8083"/>
    <lineage>
        <taxon>Eukaryota</taxon>
        <taxon>Metazoa</taxon>
        <taxon>Chordata</taxon>
        <taxon>Craniata</taxon>
        <taxon>Vertebrata</taxon>
        <taxon>Euteleostomi</taxon>
        <taxon>Actinopterygii</taxon>
        <taxon>Neopterygii</taxon>
        <taxon>Teleostei</taxon>
        <taxon>Neoteleostei</taxon>
        <taxon>Acanthomorphata</taxon>
        <taxon>Ovalentaria</taxon>
        <taxon>Atherinomorphae</taxon>
        <taxon>Cyprinodontiformes</taxon>
        <taxon>Poeciliidae</taxon>
        <taxon>Poeciliinae</taxon>
        <taxon>Xiphophorus</taxon>
    </lineage>
</organism>
<dbReference type="GO" id="GO:0004984">
    <property type="term" value="F:olfactory receptor activity"/>
    <property type="evidence" value="ECO:0007669"/>
    <property type="project" value="InterPro"/>
</dbReference>
<evidence type="ECO:0000256" key="11">
    <source>
        <dbReference type="ARBA" id="ARBA00023180"/>
    </source>
</evidence>
<accession>M4A640</accession>
<evidence type="ECO:0000256" key="2">
    <source>
        <dbReference type="ARBA" id="ARBA00022475"/>
    </source>
</evidence>
<dbReference type="GO" id="GO:0005886">
    <property type="term" value="C:plasma membrane"/>
    <property type="evidence" value="ECO:0007669"/>
    <property type="project" value="UniProtKB-SubCell"/>
</dbReference>
<keyword evidence="10" id="KW-0675">Receptor</keyword>
<dbReference type="InterPro" id="IPR000725">
    <property type="entry name" value="Olfact_rcpt"/>
</dbReference>
<keyword evidence="5" id="KW-0552">Olfaction</keyword>
<evidence type="ECO:0000256" key="5">
    <source>
        <dbReference type="ARBA" id="ARBA00022725"/>
    </source>
</evidence>
<dbReference type="FunFam" id="1.20.1070.10:FF:000024">
    <property type="entry name" value="Olfactory receptor"/>
    <property type="match status" value="1"/>
</dbReference>
<reference evidence="16" key="1">
    <citation type="submission" date="2012-01" db="EMBL/GenBank/DDBJ databases">
        <authorList>
            <person name="Walter R."/>
            <person name="Schartl M."/>
            <person name="Warren W."/>
        </authorList>
    </citation>
    <scope>NUCLEOTIDE SEQUENCE [LARGE SCALE GENOMIC DNA]</scope>
    <source>
        <strain evidence="16">JP 163 A</strain>
    </source>
</reference>
<dbReference type="FunCoup" id="M4A640">
    <property type="interactions" value="164"/>
</dbReference>
<dbReference type="AlphaFoldDB" id="M4A640"/>
<feature type="transmembrane region" description="Helical" evidence="13">
    <location>
        <begin position="34"/>
        <end position="55"/>
    </location>
</feature>
<keyword evidence="9" id="KW-1015">Disulfide bond</keyword>
<keyword evidence="2" id="KW-1003">Cell membrane</keyword>
<evidence type="ECO:0000256" key="10">
    <source>
        <dbReference type="ARBA" id="ARBA00023170"/>
    </source>
</evidence>
<evidence type="ECO:0000256" key="7">
    <source>
        <dbReference type="ARBA" id="ARBA00023040"/>
    </source>
</evidence>
<evidence type="ECO:0000313" key="15">
    <source>
        <dbReference type="Ensembl" id="ENSXMAP00000009934.2"/>
    </source>
</evidence>
<dbReference type="PRINTS" id="PR00245">
    <property type="entry name" value="OLFACTORYR"/>
</dbReference>
<dbReference type="PANTHER" id="PTHR26451:SF869">
    <property type="entry name" value="OLFACTORY RECEPTOR 530-RELATED"/>
    <property type="match status" value="1"/>
</dbReference>
<evidence type="ECO:0000256" key="13">
    <source>
        <dbReference type="SAM" id="Phobius"/>
    </source>
</evidence>
<evidence type="ECO:0000256" key="8">
    <source>
        <dbReference type="ARBA" id="ARBA00023136"/>
    </source>
</evidence>
<feature type="transmembrane region" description="Helical" evidence="13">
    <location>
        <begin position="203"/>
        <end position="232"/>
    </location>
</feature>
<keyword evidence="4 13" id="KW-0812">Transmembrane</keyword>
<name>M4A640_XIPMA</name>